<dbReference type="EMBL" id="JAJFAZ020000003">
    <property type="protein sequence ID" value="KAI5336340.1"/>
    <property type="molecule type" value="Genomic_DNA"/>
</dbReference>
<dbReference type="Proteomes" id="UP001054821">
    <property type="component" value="Chromosome 3"/>
</dbReference>
<feature type="compositionally biased region" description="Basic and acidic residues" evidence="1">
    <location>
        <begin position="47"/>
        <end position="62"/>
    </location>
</feature>
<sequence>MLYKSTQLQENDSISTIVASPDIKNDEATLEAKECVEDKLQKTFVTDDHEEKAGLEVGKKANEAPSKPDTPLITQTDETHLPEVGNSDIFKNGLLAVHA</sequence>
<dbReference type="AlphaFoldDB" id="A0AAD4Z809"/>
<evidence type="ECO:0000313" key="3">
    <source>
        <dbReference type="Proteomes" id="UP001054821"/>
    </source>
</evidence>
<comment type="caution">
    <text evidence="2">The sequence shown here is derived from an EMBL/GenBank/DDBJ whole genome shotgun (WGS) entry which is preliminary data.</text>
</comment>
<protein>
    <submittedName>
        <fullName evidence="2">Uncharacterized protein</fullName>
    </submittedName>
</protein>
<evidence type="ECO:0000256" key="1">
    <source>
        <dbReference type="SAM" id="MobiDB-lite"/>
    </source>
</evidence>
<gene>
    <name evidence="2" type="ORF">L3X38_015607</name>
</gene>
<accession>A0AAD4Z809</accession>
<reference evidence="2 3" key="1">
    <citation type="journal article" date="2022" name="G3 (Bethesda)">
        <title>Whole-genome sequence and methylome profiling of the almond [Prunus dulcis (Mill.) D.A. Webb] cultivar 'Nonpareil'.</title>
        <authorList>
            <person name="D'Amico-Willman K.M."/>
            <person name="Ouma W.Z."/>
            <person name="Meulia T."/>
            <person name="Sideli G.M."/>
            <person name="Gradziel T.M."/>
            <person name="Fresnedo-Ramirez J."/>
        </authorList>
    </citation>
    <scope>NUCLEOTIDE SEQUENCE [LARGE SCALE GENOMIC DNA]</scope>
    <source>
        <strain evidence="2">Clone GOH B32 T37-40</strain>
    </source>
</reference>
<evidence type="ECO:0000313" key="2">
    <source>
        <dbReference type="EMBL" id="KAI5336340.1"/>
    </source>
</evidence>
<feature type="region of interest" description="Disordered" evidence="1">
    <location>
        <begin position="47"/>
        <end position="77"/>
    </location>
</feature>
<keyword evidence="3" id="KW-1185">Reference proteome</keyword>
<name>A0AAD4Z809_PRUDU</name>
<proteinExistence type="predicted"/>
<organism evidence="2 3">
    <name type="scientific">Prunus dulcis</name>
    <name type="common">Almond</name>
    <name type="synonym">Amygdalus dulcis</name>
    <dbReference type="NCBI Taxonomy" id="3755"/>
    <lineage>
        <taxon>Eukaryota</taxon>
        <taxon>Viridiplantae</taxon>
        <taxon>Streptophyta</taxon>
        <taxon>Embryophyta</taxon>
        <taxon>Tracheophyta</taxon>
        <taxon>Spermatophyta</taxon>
        <taxon>Magnoliopsida</taxon>
        <taxon>eudicotyledons</taxon>
        <taxon>Gunneridae</taxon>
        <taxon>Pentapetalae</taxon>
        <taxon>rosids</taxon>
        <taxon>fabids</taxon>
        <taxon>Rosales</taxon>
        <taxon>Rosaceae</taxon>
        <taxon>Amygdaloideae</taxon>
        <taxon>Amygdaleae</taxon>
        <taxon>Prunus</taxon>
    </lineage>
</organism>